<dbReference type="CDD" id="cd00118">
    <property type="entry name" value="LysM"/>
    <property type="match status" value="1"/>
</dbReference>
<dbReference type="EMBL" id="JAALFG010000001">
    <property type="protein sequence ID" value="NGP16903.1"/>
    <property type="molecule type" value="Genomic_DNA"/>
</dbReference>
<dbReference type="PANTHER" id="PTHR33840:SF1">
    <property type="entry name" value="TLE1 PHOSPHOLIPASE DOMAIN-CONTAINING PROTEIN"/>
    <property type="match status" value="1"/>
</dbReference>
<accession>A0A6M1SR83</accession>
<organism evidence="2 3">
    <name type="scientific">Devosia aurantiaca</name>
    <dbReference type="NCBI Taxonomy" id="2714858"/>
    <lineage>
        <taxon>Bacteria</taxon>
        <taxon>Pseudomonadati</taxon>
        <taxon>Pseudomonadota</taxon>
        <taxon>Alphaproteobacteria</taxon>
        <taxon>Hyphomicrobiales</taxon>
        <taxon>Devosiaceae</taxon>
        <taxon>Devosia</taxon>
    </lineage>
</organism>
<reference evidence="2 3" key="1">
    <citation type="submission" date="2020-02" db="EMBL/GenBank/DDBJ databases">
        <authorList>
            <person name="Khan S.A."/>
            <person name="Jeon C.O."/>
            <person name="Chun B.H."/>
        </authorList>
    </citation>
    <scope>NUCLEOTIDE SEQUENCE [LARGE SCALE GENOMIC DNA]</scope>
    <source>
        <strain evidence="2 3">H239</strain>
    </source>
</reference>
<sequence length="453" mass="49820">MKRLVFCFDGSWNRLDAPHPTNVLLTAESVLPMAADGVTQITFYDEGVGSEPGEGLAGGVFGAGLVKNLSDGYRFLIFNYAPGDEIYVFGFSRGAYTARSFVGLLGTCGILDRRHARRADEAVNRYKRRSKDEAYLQSMLEFRSECVPQLCVSAEEDEWRAQATKDYSPGTLPLLTVKYLAVWDTVGSLGIPRYVIMADTINRQHQFHDVSLSPMVQHARHAVAIDEHRIDFEPTLWQNLDALNEARDADPAAVDAPYQQVWFCGTHGSVGGGGAKRGLSDAALDWIWDGARHAGLDLDTGPGSPLQSMAMSHRESLSNQADNAGFSALRFVMNRLPKADRNPGPARLHEISPSVWRRWREKPENLPEGAPYRPPTLEPLAAELDALPEPADEALTGASIHIVREGETLRSIALATYGSAESETLIFRANANKLARMDAIYAGQALWLPERVA</sequence>
<name>A0A6M1SR83_9HYPH</name>
<comment type="caution">
    <text evidence="2">The sequence shown here is derived from an EMBL/GenBank/DDBJ whole genome shotgun (WGS) entry which is preliminary data.</text>
</comment>
<keyword evidence="3" id="KW-1185">Reference proteome</keyword>
<protein>
    <submittedName>
        <fullName evidence="2">Peptigoglycan-binding protein LysM</fullName>
    </submittedName>
</protein>
<dbReference type="Pfam" id="PF01476">
    <property type="entry name" value="LysM"/>
    <property type="match status" value="1"/>
</dbReference>
<proteinExistence type="predicted"/>
<dbReference type="Gene3D" id="3.10.350.10">
    <property type="entry name" value="LysM domain"/>
    <property type="match status" value="1"/>
</dbReference>
<evidence type="ECO:0000313" key="3">
    <source>
        <dbReference type="Proteomes" id="UP000474802"/>
    </source>
</evidence>
<reference evidence="2 3" key="2">
    <citation type="submission" date="2020-03" db="EMBL/GenBank/DDBJ databases">
        <title>Devosia chinhatensis sp. nov., isolated from a hexachlorocyclohexane (HCH) dump site in India.</title>
        <authorList>
            <person name="Kumar M."/>
            <person name="Lal R."/>
        </authorList>
    </citation>
    <scope>NUCLEOTIDE SEQUENCE [LARGE SCALE GENOMIC DNA]</scope>
    <source>
        <strain evidence="2 3">H239</strain>
    </source>
</reference>
<evidence type="ECO:0000259" key="1">
    <source>
        <dbReference type="PROSITE" id="PS51782"/>
    </source>
</evidence>
<evidence type="ECO:0000313" key="2">
    <source>
        <dbReference type="EMBL" id="NGP16903.1"/>
    </source>
</evidence>
<feature type="domain" description="LysM" evidence="1">
    <location>
        <begin position="399"/>
        <end position="448"/>
    </location>
</feature>
<dbReference type="InterPro" id="IPR036779">
    <property type="entry name" value="LysM_dom_sf"/>
</dbReference>
<dbReference type="PANTHER" id="PTHR33840">
    <property type="match status" value="1"/>
</dbReference>
<dbReference type="RefSeq" id="WP_164533133.1">
    <property type="nucleotide sequence ID" value="NZ_JAALFG010000001.1"/>
</dbReference>
<dbReference type="AlphaFoldDB" id="A0A6M1SR83"/>
<dbReference type="InterPro" id="IPR018712">
    <property type="entry name" value="Tle1-like_cat"/>
</dbReference>
<dbReference type="Proteomes" id="UP000474802">
    <property type="component" value="Unassembled WGS sequence"/>
</dbReference>
<dbReference type="InterPro" id="IPR018392">
    <property type="entry name" value="LysM"/>
</dbReference>
<dbReference type="Pfam" id="PF09994">
    <property type="entry name" value="T6SS_Tle1-like_cat"/>
    <property type="match status" value="1"/>
</dbReference>
<dbReference type="PROSITE" id="PS51782">
    <property type="entry name" value="LYSM"/>
    <property type="match status" value="1"/>
</dbReference>
<gene>
    <name evidence="2" type="ORF">G5575_03655</name>
</gene>
<dbReference type="SMART" id="SM00257">
    <property type="entry name" value="LysM"/>
    <property type="match status" value="1"/>
</dbReference>